<dbReference type="EMBL" id="JAUSVF010000001">
    <property type="protein sequence ID" value="MDQ0318474.1"/>
    <property type="molecule type" value="Genomic_DNA"/>
</dbReference>
<keyword evidence="5" id="KW-0106">Calcium</keyword>
<sequence length="1966" mass="199131">MSTGVGETIDGDEDDNVLNGTSGDDTISGYGGNDTINGYCGNDILDGGEGDDTIEGGDGDDTIRGGSGINTLNGGIGNDKIFGEWYSGNTINAGSGDDIITVVDSTDTVDGGDGNDILRVYWANLQTSTATKVETLEAGYVSATAAFLSGFDTIRGHADYAGFETIYLHLNGAGDAVLNIQSGVGGEIWGSAHNNGIDFSSATQAFAIYAGKGDDIVKAGAGDDIIYGGDGLDTLVLDGARTDYEIVIGDDGHVTITDLREGSPGGTDEIYNVELAQFSDGSEGLDGSIGSNFDDILVGTEGDDSLYGFGGNDSLRGLGGADTLDGGKDDDKVEGSAGDDVLIAGDGNDILIGGSGNDTFRVEASGTPEEGDKVLIKDIGGTDTIDASKARSGVTLDLTTGGVVDGRSVEFESGAFSGEAKPLDLMFVQDLSGSYGDDISTVRTFLPDLLNLVLASNTNAHFGLSSFVDKPVYPFGSSGDYVYRTDLALTNDAADFLDTYRNLAILGGNDTEESQLEALMQVALRTVEVGWRPGANKVAILFTDAPPHIAGDGAAGGITVANNGDAVLNGTIPGTGEDYPAIAQVAAALLAAGIIPVFAVTEGVASAYEEFVETLGAGAVLDLSSDSANALAVINSALGFLEGDGYIENAVGSDFADTLKGNRLDNRLEGGAGADTLDGDAGNDTLVGGAGNDTLKGGLGSDKAVYSGDIVDYLVTVNSNGSKTVKDLRGGSPDGTDTLTGIEILQFNDGTLGSSSAPENVTLSGHVLTPKAVAGTVVGTLSAHDVDGDAISFSLTSDSSALFEIVGNQLRLKTNANLDPLATPVLTIIITATDIAGLTASKAFEININQPPEGLALSKATVAENVAVGTEVGALSATDPEGGALSYSLTDNAGGLFKLSGNKLVTAKVINFETTPSDTVAVQVSDAAGNKISKTFTINVTNVNEAPTGLGLSKATVAENVAVGTEVGALSATDPEGGALSYSLTDNAGGLFKLSGNKLVTAKVINFETTPSDTVAVQVSDAAGNKISKTFTINVTNVNEAPTGLGLSKATVAENVAVGTEVGALSATDPEGGALSYSLTDSAGGLFKLSGNKLVTAKAINFETTPSDTVAVQVSDAAGNKISKTFTINVTNANEAPTGLGLSKATVAENVAVGTEVGALSATDPEGGALSYSLTDSAGGLFKLSGNKLVTAKAINFETTPSDTVTVQVSDAAGNKISKTFTINVTNVNEAPTGLGLSKATVAENVAVGTEVGALSATDPEGGALSYSLTDNAGGLFKLSGNKLVTAKVINFETTPSDTVAVQVSDAAGNKISKTFTINVTNVNEAPTGLGLSKATVAENVAVGTEVGALSATDPEGGALSYSLTDSAGGLFKLSGNKLVTAKAINFETTPSDTVAVQVSDAAGNKISKTFTINVTNANEAPTGLGLSKATVAENVAVGTEVGALSATDPEGGALSYSLTDSAGGLFKLSGNKLVTAKAINFETTPSDTVTVQVSDAAGNKISKTFTINVTNVNEAPTGLGLSKATVAENVAVGTEVGALSATDPEGGALSYSLTDNAGGLFKLSGNKLVTAKVINFETTPSDTVAVQVSDAAGNKISKTFTINVTNVNEAPTGLGLSKATVAENVAVGTEVGALSATDPEGGALSYSLTDSAGGLFKLSGNKLVTAKAINFETTPSDTVTVQVSDAAGNKISKTFTINVTNLDEGPANIKLSHTNVDENVNIGTTVGTFSTAEPESRTQVYSLTDDAGGLFTLLGNKLVTANSVNYETLQSDTITVQVVDKNGEKTTKTFTITVNDLLETVNGTFRSETLKGGIGKDKIVAGAGNDTLQGGDGNDQLFGDIGNDTLYGGKGADHLTGGVGADIFVFKALSDTMVSATSRDTVLDFNAGQGDRIDISAFDANTQLSGDQAFSFIGTKAFAGKAGELRYEKTTSDTYIYGDVNGDKKADFAIHLDDAVTLDKGYFLL</sequence>
<dbReference type="PRINTS" id="PR00313">
    <property type="entry name" value="CABNDNGRPT"/>
</dbReference>
<dbReference type="InterPro" id="IPR001343">
    <property type="entry name" value="Hemolysn_Ca-bd"/>
</dbReference>
<dbReference type="SUPFAM" id="SSF49313">
    <property type="entry name" value="Cadherin-like"/>
    <property type="match status" value="11"/>
</dbReference>
<dbReference type="Gene3D" id="2.60.40.60">
    <property type="entry name" value="Cadherins"/>
    <property type="match status" value="10"/>
</dbReference>
<feature type="domain" description="Cadherin" evidence="12">
    <location>
        <begin position="1525"/>
        <end position="1614"/>
    </location>
</feature>
<evidence type="ECO:0000313" key="13">
    <source>
        <dbReference type="EMBL" id="MDQ0318474.1"/>
    </source>
</evidence>
<evidence type="ECO:0000259" key="12">
    <source>
        <dbReference type="PROSITE" id="PS50268"/>
    </source>
</evidence>
<dbReference type="SMART" id="SM00187">
    <property type="entry name" value="INB"/>
    <property type="match status" value="1"/>
</dbReference>
<evidence type="ECO:0000256" key="4">
    <source>
        <dbReference type="ARBA" id="ARBA00022737"/>
    </source>
</evidence>
<dbReference type="RefSeq" id="WP_307226564.1">
    <property type="nucleotide sequence ID" value="NZ_JAUSVF010000001.1"/>
</dbReference>
<dbReference type="Gene3D" id="3.40.50.410">
    <property type="entry name" value="von Willebrand factor, type A domain"/>
    <property type="match status" value="1"/>
</dbReference>
<evidence type="ECO:0000256" key="8">
    <source>
        <dbReference type="ARBA" id="ARBA00023157"/>
    </source>
</evidence>
<dbReference type="InterPro" id="IPR036465">
    <property type="entry name" value="vWFA_dom_sf"/>
</dbReference>
<dbReference type="SMART" id="SM00112">
    <property type="entry name" value="CA"/>
    <property type="match status" value="11"/>
</dbReference>
<dbReference type="PROSITE" id="PS50268">
    <property type="entry name" value="CADHERIN_2"/>
    <property type="match status" value="10"/>
</dbReference>
<keyword evidence="3" id="KW-0812">Transmembrane</keyword>
<feature type="domain" description="Cadherin" evidence="12">
    <location>
        <begin position="1430"/>
        <end position="1519"/>
    </location>
</feature>
<dbReference type="Proteomes" id="UP001230207">
    <property type="component" value="Unassembled WGS sequence"/>
</dbReference>
<dbReference type="InterPro" id="IPR039808">
    <property type="entry name" value="Cadherin"/>
</dbReference>
<dbReference type="PANTHER" id="PTHR24027">
    <property type="entry name" value="CADHERIN-23"/>
    <property type="match status" value="1"/>
</dbReference>
<keyword evidence="14" id="KW-1185">Reference proteome</keyword>
<dbReference type="SMART" id="SM00736">
    <property type="entry name" value="CADG"/>
    <property type="match status" value="9"/>
</dbReference>
<dbReference type="PRINTS" id="PR01186">
    <property type="entry name" value="INTEGRINB"/>
</dbReference>
<gene>
    <name evidence="13" type="ORF">QO002_000612</name>
</gene>
<evidence type="ECO:0000256" key="6">
    <source>
        <dbReference type="ARBA" id="ARBA00023037"/>
    </source>
</evidence>
<organism evidence="13 14">
    <name type="scientific">Pararhizobium capsulatum DSM 1112</name>
    <dbReference type="NCBI Taxonomy" id="1121113"/>
    <lineage>
        <taxon>Bacteria</taxon>
        <taxon>Pseudomonadati</taxon>
        <taxon>Pseudomonadota</taxon>
        <taxon>Alphaproteobacteria</taxon>
        <taxon>Hyphomicrobiales</taxon>
        <taxon>Rhizobiaceae</taxon>
        <taxon>Rhizobium/Agrobacterium group</taxon>
        <taxon>Pararhizobium</taxon>
    </lineage>
</organism>
<feature type="domain" description="Cadherin" evidence="12">
    <location>
        <begin position="860"/>
        <end position="949"/>
    </location>
</feature>
<evidence type="ECO:0000256" key="9">
    <source>
        <dbReference type="ARBA" id="ARBA00023180"/>
    </source>
</evidence>
<evidence type="ECO:0000256" key="1">
    <source>
        <dbReference type="ARBA" id="ARBA00004479"/>
    </source>
</evidence>
<feature type="domain" description="Cadherin" evidence="12">
    <location>
        <begin position="1145"/>
        <end position="1234"/>
    </location>
</feature>
<dbReference type="InterPro" id="IPR011049">
    <property type="entry name" value="Serralysin-like_metalloprot_C"/>
</dbReference>
<dbReference type="InterPro" id="IPR040853">
    <property type="entry name" value="RapA2_cadherin-like"/>
</dbReference>
<feature type="domain" description="Cadherin" evidence="12">
    <location>
        <begin position="1240"/>
        <end position="1329"/>
    </location>
</feature>
<evidence type="ECO:0000259" key="11">
    <source>
        <dbReference type="PROSITE" id="PS50234"/>
    </source>
</evidence>
<feature type="region of interest" description="Disordered" evidence="10">
    <location>
        <begin position="1"/>
        <end position="30"/>
    </location>
</feature>
<reference evidence="13 14" key="1">
    <citation type="submission" date="2023-07" db="EMBL/GenBank/DDBJ databases">
        <title>Genomic Encyclopedia of Type Strains, Phase IV (KMG-IV): sequencing the most valuable type-strain genomes for metagenomic binning, comparative biology and taxonomic classification.</title>
        <authorList>
            <person name="Goeker M."/>
        </authorList>
    </citation>
    <scope>NUCLEOTIDE SEQUENCE [LARGE SCALE GENOMIC DNA]</scope>
    <source>
        <strain evidence="13 14">DSM 1112</strain>
    </source>
</reference>
<evidence type="ECO:0000256" key="10">
    <source>
        <dbReference type="SAM" id="MobiDB-lite"/>
    </source>
</evidence>
<evidence type="ECO:0000256" key="3">
    <source>
        <dbReference type="ARBA" id="ARBA00022692"/>
    </source>
</evidence>
<dbReference type="InterPro" id="IPR006644">
    <property type="entry name" value="Cadg"/>
</dbReference>
<keyword evidence="8" id="KW-1015">Disulfide bond</keyword>
<comment type="similarity">
    <text evidence="2">Belongs to the integrin beta chain family.</text>
</comment>
<dbReference type="Pfam" id="PF17803">
    <property type="entry name" value="Cadherin_4"/>
    <property type="match status" value="6"/>
</dbReference>
<feature type="domain" description="Cadherin" evidence="12">
    <location>
        <begin position="1335"/>
        <end position="1424"/>
    </location>
</feature>
<dbReference type="InterPro" id="IPR002035">
    <property type="entry name" value="VWF_A"/>
</dbReference>
<feature type="domain" description="Cadherin" evidence="12">
    <location>
        <begin position="1717"/>
        <end position="1806"/>
    </location>
</feature>
<dbReference type="SUPFAM" id="SSF51120">
    <property type="entry name" value="beta-Roll"/>
    <property type="match status" value="5"/>
</dbReference>
<dbReference type="CDD" id="cd11304">
    <property type="entry name" value="Cadherin_repeat"/>
    <property type="match status" value="11"/>
</dbReference>
<dbReference type="InterPro" id="IPR002369">
    <property type="entry name" value="Integrin_bsu_VWA"/>
</dbReference>
<keyword evidence="4" id="KW-0677">Repeat</keyword>
<keyword evidence="6" id="KW-0401">Integrin</keyword>
<dbReference type="PROSITE" id="PS00330">
    <property type="entry name" value="HEMOLYSIN_CALCIUM"/>
    <property type="match status" value="7"/>
</dbReference>
<dbReference type="InterPro" id="IPR015919">
    <property type="entry name" value="Cadherin-like_sf"/>
</dbReference>
<dbReference type="Pfam" id="PF00362">
    <property type="entry name" value="Integrin_beta"/>
    <property type="match status" value="1"/>
</dbReference>
<evidence type="ECO:0000256" key="5">
    <source>
        <dbReference type="ARBA" id="ARBA00022837"/>
    </source>
</evidence>
<feature type="domain" description="VWFA" evidence="11">
    <location>
        <begin position="424"/>
        <end position="615"/>
    </location>
</feature>
<evidence type="ECO:0000313" key="14">
    <source>
        <dbReference type="Proteomes" id="UP001230207"/>
    </source>
</evidence>
<keyword evidence="7" id="KW-0472">Membrane</keyword>
<comment type="caution">
    <text evidence="13">The sequence shown here is derived from an EMBL/GenBank/DDBJ whole genome shotgun (WGS) entry which is preliminary data.</text>
</comment>
<feature type="domain" description="Cadherin" evidence="12">
    <location>
        <begin position="1050"/>
        <end position="1139"/>
    </location>
</feature>
<dbReference type="SUPFAM" id="SSF53300">
    <property type="entry name" value="vWA-like"/>
    <property type="match status" value="1"/>
</dbReference>
<keyword evidence="9" id="KW-0325">Glycoprotein</keyword>
<feature type="domain" description="Cadherin" evidence="12">
    <location>
        <begin position="1620"/>
        <end position="1709"/>
    </location>
</feature>
<feature type="domain" description="Cadherin" evidence="12">
    <location>
        <begin position="955"/>
        <end position="1044"/>
    </location>
</feature>
<dbReference type="Pfam" id="PF00353">
    <property type="entry name" value="HemolysinCabind"/>
    <property type="match status" value="7"/>
</dbReference>
<accession>A0ABU0BL59</accession>
<comment type="subcellular location">
    <subcellularLocation>
        <location evidence="1">Membrane</location>
        <topology evidence="1">Single-pass type I membrane protein</topology>
    </subcellularLocation>
</comment>
<dbReference type="Gene3D" id="2.150.10.10">
    <property type="entry name" value="Serralysin-like metalloprotease, C-terminal"/>
    <property type="match status" value="6"/>
</dbReference>
<dbReference type="PANTHER" id="PTHR24027:SF438">
    <property type="entry name" value="CADHERIN 23"/>
    <property type="match status" value="1"/>
</dbReference>
<evidence type="ECO:0000256" key="7">
    <source>
        <dbReference type="ARBA" id="ARBA00023136"/>
    </source>
</evidence>
<dbReference type="InterPro" id="IPR002126">
    <property type="entry name" value="Cadherin-like_dom"/>
</dbReference>
<evidence type="ECO:0000256" key="2">
    <source>
        <dbReference type="ARBA" id="ARBA00007449"/>
    </source>
</evidence>
<proteinExistence type="inferred from homology"/>
<protein>
    <submittedName>
        <fullName evidence="13">Ca2+-binding RTX toxin-like protein/predicted transcriptional regulator</fullName>
    </submittedName>
</protein>
<dbReference type="InterPro" id="IPR015812">
    <property type="entry name" value="Integrin_bsu"/>
</dbReference>
<dbReference type="InterPro" id="IPR018511">
    <property type="entry name" value="Hemolysin-typ_Ca-bd_CS"/>
</dbReference>
<dbReference type="PROSITE" id="PS50234">
    <property type="entry name" value="VWFA"/>
    <property type="match status" value="1"/>
</dbReference>
<name>A0ABU0BL59_9HYPH</name>
<dbReference type="SMART" id="SM00327">
    <property type="entry name" value="VWA"/>
    <property type="match status" value="1"/>
</dbReference>